<dbReference type="HAMAP" id="MF_01080">
    <property type="entry name" value="TruB_bact"/>
    <property type="match status" value="1"/>
</dbReference>
<dbReference type="InterPro" id="IPR015947">
    <property type="entry name" value="PUA-like_sf"/>
</dbReference>
<dbReference type="GO" id="GO:0006400">
    <property type="term" value="P:tRNA modification"/>
    <property type="evidence" value="ECO:0007669"/>
    <property type="project" value="TreeGrafter"/>
</dbReference>
<dbReference type="InterPro" id="IPR014780">
    <property type="entry name" value="tRNA_psdUridine_synth_TruB"/>
</dbReference>
<evidence type="ECO:0000259" key="4">
    <source>
        <dbReference type="Pfam" id="PF01509"/>
    </source>
</evidence>
<evidence type="ECO:0000259" key="6">
    <source>
        <dbReference type="Pfam" id="PF16198"/>
    </source>
</evidence>
<reference evidence="7" key="1">
    <citation type="submission" date="2020-05" db="EMBL/GenBank/DDBJ databases">
        <authorList>
            <person name="Chiriac C."/>
            <person name="Salcher M."/>
            <person name="Ghai R."/>
            <person name="Kavagutti S V."/>
        </authorList>
    </citation>
    <scope>NUCLEOTIDE SEQUENCE</scope>
</reference>
<evidence type="ECO:0000256" key="3">
    <source>
        <dbReference type="ARBA" id="ARBA00023235"/>
    </source>
</evidence>
<keyword evidence="2" id="KW-0819">tRNA processing</keyword>
<protein>
    <recommendedName>
        <fullName evidence="1">tRNA pseudouridine(55) synthase</fullName>
        <ecNumber evidence="1">5.4.99.25</ecNumber>
    </recommendedName>
</protein>
<dbReference type="InterPro" id="IPR036974">
    <property type="entry name" value="PUA_sf"/>
</dbReference>
<dbReference type="Pfam" id="PF16198">
    <property type="entry name" value="TruB_C_2"/>
    <property type="match status" value="1"/>
</dbReference>
<dbReference type="Pfam" id="PF09142">
    <property type="entry name" value="TruB_C"/>
    <property type="match status" value="1"/>
</dbReference>
<dbReference type="SUPFAM" id="SSF55120">
    <property type="entry name" value="Pseudouridine synthase"/>
    <property type="match status" value="1"/>
</dbReference>
<feature type="domain" description="tRNA pseudouridine synthase II TruB subfamily 2 C-terminal" evidence="5">
    <location>
        <begin position="243"/>
        <end position="304"/>
    </location>
</feature>
<evidence type="ECO:0000313" key="7">
    <source>
        <dbReference type="EMBL" id="CAB4531047.1"/>
    </source>
</evidence>
<dbReference type="PANTHER" id="PTHR13767:SF2">
    <property type="entry name" value="PSEUDOURIDYLATE SYNTHASE TRUB1"/>
    <property type="match status" value="1"/>
</dbReference>
<dbReference type="GO" id="GO:1990481">
    <property type="term" value="P:mRNA pseudouridine synthesis"/>
    <property type="evidence" value="ECO:0007669"/>
    <property type="project" value="TreeGrafter"/>
</dbReference>
<sequence length="310" mass="32942">MTTASGLLLVDKPEGFTSHDVVAKLRGIVGTRKIGHAGTLDPMATGLLVIGVNSATKLLTFLVGEDKTYIATIRLGAATITDDRESEFLSVAASNTVDALTELDVTDAIRPLTGQIMQVPSSVSAIKIDGERAYAKVRGGDEVKLAARPVNISRFEVLGEMRRETVGEHHFIDLDVIIDCSSGTYIRALARDLGASLEVGGHLTALRRTRVGAYQVTDSQALTDLKKGEVELLPIADAAREAFDVRELSAGEVIDLRHGKRIPVGEITENTTAKDRAIAAFAPTGHLIAMLTKAGSTLKSLVVFAEVSNG</sequence>
<dbReference type="EMBL" id="CAEZSH010000002">
    <property type="protein sequence ID" value="CAB4531047.1"/>
    <property type="molecule type" value="Genomic_DNA"/>
</dbReference>
<dbReference type="PANTHER" id="PTHR13767">
    <property type="entry name" value="TRNA-PSEUDOURIDINE SYNTHASE"/>
    <property type="match status" value="1"/>
</dbReference>
<dbReference type="Pfam" id="PF01509">
    <property type="entry name" value="TruB_N"/>
    <property type="match status" value="1"/>
</dbReference>
<evidence type="ECO:0000256" key="2">
    <source>
        <dbReference type="ARBA" id="ARBA00022694"/>
    </source>
</evidence>
<accession>A0A6J6AXC8</accession>
<dbReference type="SUPFAM" id="SSF88697">
    <property type="entry name" value="PUA domain-like"/>
    <property type="match status" value="1"/>
</dbReference>
<dbReference type="Gene3D" id="2.30.130.10">
    <property type="entry name" value="PUA domain"/>
    <property type="match status" value="1"/>
</dbReference>
<feature type="domain" description="Pseudouridine synthase II N-terminal" evidence="4">
    <location>
        <begin position="26"/>
        <end position="186"/>
    </location>
</feature>
<organism evidence="7">
    <name type="scientific">freshwater metagenome</name>
    <dbReference type="NCBI Taxonomy" id="449393"/>
    <lineage>
        <taxon>unclassified sequences</taxon>
        <taxon>metagenomes</taxon>
        <taxon>ecological metagenomes</taxon>
    </lineage>
</organism>
<dbReference type="AlphaFoldDB" id="A0A6J6AXC8"/>
<dbReference type="NCBIfam" id="TIGR00431">
    <property type="entry name" value="TruB"/>
    <property type="match status" value="1"/>
</dbReference>
<keyword evidence="3" id="KW-0413">Isomerase</keyword>
<feature type="domain" description="tRNA pseudouridylate synthase B C-terminal" evidence="6">
    <location>
        <begin position="187"/>
        <end position="227"/>
    </location>
</feature>
<dbReference type="InterPro" id="IPR020103">
    <property type="entry name" value="PsdUridine_synth_cat_dom_sf"/>
</dbReference>
<dbReference type="Gene3D" id="3.30.2350.10">
    <property type="entry name" value="Pseudouridine synthase"/>
    <property type="match status" value="1"/>
</dbReference>
<dbReference type="CDD" id="cd02573">
    <property type="entry name" value="PseudoU_synth_EcTruB"/>
    <property type="match status" value="1"/>
</dbReference>
<dbReference type="InterPro" id="IPR002501">
    <property type="entry name" value="PsdUridine_synth_N"/>
</dbReference>
<dbReference type="GO" id="GO:0003723">
    <property type="term" value="F:RNA binding"/>
    <property type="evidence" value="ECO:0007669"/>
    <property type="project" value="InterPro"/>
</dbReference>
<name>A0A6J6AXC8_9ZZZZ</name>
<evidence type="ECO:0000259" key="5">
    <source>
        <dbReference type="Pfam" id="PF09142"/>
    </source>
</evidence>
<proteinExistence type="inferred from homology"/>
<dbReference type="InterPro" id="IPR032819">
    <property type="entry name" value="TruB_C"/>
</dbReference>
<evidence type="ECO:0000256" key="1">
    <source>
        <dbReference type="ARBA" id="ARBA00012787"/>
    </source>
</evidence>
<dbReference type="GO" id="GO:0160148">
    <property type="term" value="F:tRNA pseudouridine(55) synthase activity"/>
    <property type="evidence" value="ECO:0007669"/>
    <property type="project" value="UniProtKB-EC"/>
</dbReference>
<gene>
    <name evidence="7" type="ORF">UFOPK1410_00042</name>
</gene>
<dbReference type="EC" id="5.4.99.25" evidence="1"/>
<dbReference type="InterPro" id="IPR015225">
    <property type="entry name" value="tRNA_psdUridine_synth_fam2_C"/>
</dbReference>